<sequence length="207" mass="22079">MIRAHSGHLLHPDSLQPLTSSASLGHIELDASKTPLALLAQTCSQIGKPDSVSSSDSSNCAKDSGSLEISSISLFSKSAEKKDSEAFTASQGVVRTQSATCRPFAVCPNIKMNEEERKDGDENKSWCETWCDMKVISGSSEMKKKTRQECESNAETSEVFSSSSSLGSGILPFPGLPLPPFPRSCLRSPHPVLPALNTKPVSSIIPA</sequence>
<keyword evidence="3" id="KW-0862">Zinc</keyword>
<reference evidence="4" key="1">
    <citation type="submission" date="2020-07" db="EMBL/GenBank/DDBJ databases">
        <title>Clarias magur genome sequencing, assembly and annotation.</title>
        <authorList>
            <person name="Kushwaha B."/>
            <person name="Kumar R."/>
            <person name="Das P."/>
            <person name="Joshi C.G."/>
            <person name="Kumar D."/>
            <person name="Nagpure N.S."/>
            <person name="Pandey M."/>
            <person name="Agarwal S."/>
            <person name="Srivastava S."/>
            <person name="Singh M."/>
            <person name="Sahoo L."/>
            <person name="Jayasankar P."/>
            <person name="Meher P.K."/>
            <person name="Koringa P.G."/>
            <person name="Iquebal M.A."/>
            <person name="Das S.P."/>
            <person name="Bit A."/>
            <person name="Patnaik S."/>
            <person name="Patel N."/>
            <person name="Shah T.M."/>
            <person name="Hinsu A."/>
            <person name="Jena J.K."/>
        </authorList>
    </citation>
    <scope>NUCLEOTIDE SEQUENCE</scope>
    <source>
        <strain evidence="4">CIFAMagur01</strain>
        <tissue evidence="4">Testis</tissue>
    </source>
</reference>
<proteinExistence type="predicted"/>
<dbReference type="PANTHER" id="PTHR12522:SF2">
    <property type="entry name" value="ZINC FINGER PROTEIN 703"/>
    <property type="match status" value="1"/>
</dbReference>
<evidence type="ECO:0000256" key="1">
    <source>
        <dbReference type="ARBA" id="ARBA00022723"/>
    </source>
</evidence>
<dbReference type="InterPro" id="IPR051520">
    <property type="entry name" value="Elbow/Noc_ZnFinger"/>
</dbReference>
<dbReference type="GO" id="GO:0008270">
    <property type="term" value="F:zinc ion binding"/>
    <property type="evidence" value="ECO:0007669"/>
    <property type="project" value="UniProtKB-KW"/>
</dbReference>
<keyword evidence="1" id="KW-0479">Metal-binding</keyword>
<evidence type="ECO:0000256" key="3">
    <source>
        <dbReference type="ARBA" id="ARBA00022833"/>
    </source>
</evidence>
<name>A0A8J4TYD7_CLAMG</name>
<dbReference type="GO" id="GO:0045892">
    <property type="term" value="P:negative regulation of DNA-templated transcription"/>
    <property type="evidence" value="ECO:0007669"/>
    <property type="project" value="TreeGrafter"/>
</dbReference>
<keyword evidence="5" id="KW-1185">Reference proteome</keyword>
<evidence type="ECO:0000256" key="2">
    <source>
        <dbReference type="ARBA" id="ARBA00022771"/>
    </source>
</evidence>
<dbReference type="GO" id="GO:0005634">
    <property type="term" value="C:nucleus"/>
    <property type="evidence" value="ECO:0007669"/>
    <property type="project" value="TreeGrafter"/>
</dbReference>
<dbReference type="OrthoDB" id="10054079at2759"/>
<evidence type="ECO:0000313" key="5">
    <source>
        <dbReference type="Proteomes" id="UP000727407"/>
    </source>
</evidence>
<keyword evidence="2" id="KW-0863">Zinc-finger</keyword>
<gene>
    <name evidence="4" type="primary">znf503</name>
    <name evidence="4" type="ORF">DAT39_015702</name>
</gene>
<feature type="non-terminal residue" evidence="4">
    <location>
        <position position="1"/>
    </location>
</feature>
<comment type="caution">
    <text evidence="4">The sequence shown here is derived from an EMBL/GenBank/DDBJ whole genome shotgun (WGS) entry which is preliminary data.</text>
</comment>
<protein>
    <submittedName>
        <fullName evidence="4">Zinc finger protein</fullName>
    </submittedName>
</protein>
<dbReference type="PANTHER" id="PTHR12522">
    <property type="entry name" value="ZINC-FINGER PROTEIN NOLZ1-RELATED"/>
    <property type="match status" value="1"/>
</dbReference>
<evidence type="ECO:0000313" key="4">
    <source>
        <dbReference type="EMBL" id="KAF5894576.1"/>
    </source>
</evidence>
<accession>A0A8J4TYD7</accession>
<organism evidence="4 5">
    <name type="scientific">Clarias magur</name>
    <name type="common">Asian catfish</name>
    <name type="synonym">Macropteronotus magur</name>
    <dbReference type="NCBI Taxonomy" id="1594786"/>
    <lineage>
        <taxon>Eukaryota</taxon>
        <taxon>Metazoa</taxon>
        <taxon>Chordata</taxon>
        <taxon>Craniata</taxon>
        <taxon>Vertebrata</taxon>
        <taxon>Euteleostomi</taxon>
        <taxon>Actinopterygii</taxon>
        <taxon>Neopterygii</taxon>
        <taxon>Teleostei</taxon>
        <taxon>Ostariophysi</taxon>
        <taxon>Siluriformes</taxon>
        <taxon>Clariidae</taxon>
        <taxon>Clarias</taxon>
    </lineage>
</organism>
<dbReference type="AlphaFoldDB" id="A0A8J4TYD7"/>
<dbReference type="Proteomes" id="UP000727407">
    <property type="component" value="Unassembled WGS sequence"/>
</dbReference>
<dbReference type="EMBL" id="QNUK01000367">
    <property type="protein sequence ID" value="KAF5894576.1"/>
    <property type="molecule type" value="Genomic_DNA"/>
</dbReference>